<name>A0A162MT48_CORDF</name>
<dbReference type="Proteomes" id="UP000076881">
    <property type="component" value="Unassembled WGS sequence"/>
</dbReference>
<comment type="caution">
    <text evidence="1">The sequence shown here is derived from an EMBL/GenBank/DDBJ whole genome shotgun (WGS) entry which is preliminary data.</text>
</comment>
<organism evidence="1 2">
    <name type="scientific">Akanthomyces lecanii RCEF 1005</name>
    <dbReference type="NCBI Taxonomy" id="1081108"/>
    <lineage>
        <taxon>Eukaryota</taxon>
        <taxon>Fungi</taxon>
        <taxon>Dikarya</taxon>
        <taxon>Ascomycota</taxon>
        <taxon>Pezizomycotina</taxon>
        <taxon>Sordariomycetes</taxon>
        <taxon>Hypocreomycetidae</taxon>
        <taxon>Hypocreales</taxon>
        <taxon>Cordycipitaceae</taxon>
        <taxon>Akanthomyces</taxon>
        <taxon>Cordyceps confragosa</taxon>
    </lineage>
</organism>
<keyword evidence="2" id="KW-1185">Reference proteome</keyword>
<reference evidence="1 2" key="1">
    <citation type="journal article" date="2016" name="Genome Biol. Evol.">
        <title>Divergent and convergent evolution of fungal pathogenicity.</title>
        <authorList>
            <person name="Shang Y."/>
            <person name="Xiao G."/>
            <person name="Zheng P."/>
            <person name="Cen K."/>
            <person name="Zhan S."/>
            <person name="Wang C."/>
        </authorList>
    </citation>
    <scope>NUCLEOTIDE SEQUENCE [LARGE SCALE GENOMIC DNA]</scope>
    <source>
        <strain evidence="1 2">RCEF 1005</strain>
    </source>
</reference>
<proteinExistence type="predicted"/>
<dbReference type="AlphaFoldDB" id="A0A162MT48"/>
<accession>A0A162MT48</accession>
<gene>
    <name evidence="1" type="ORF">LEL_09735</name>
</gene>
<protein>
    <submittedName>
        <fullName evidence="1">Uncharacterized protein</fullName>
    </submittedName>
</protein>
<evidence type="ECO:0000313" key="2">
    <source>
        <dbReference type="Proteomes" id="UP000076881"/>
    </source>
</evidence>
<evidence type="ECO:0000313" key="1">
    <source>
        <dbReference type="EMBL" id="OAA69919.1"/>
    </source>
</evidence>
<sequence>MYIVLFIGSLETDLRILSRGIPPDAAAYTHNPDVPIEPQLGRRNAKLHASRFPPRWEPEHKVRAAFILKFYISSRIRVASSSITALGSSRLAPEENSALLSAVPSLTADAHLSGQE</sequence>
<dbReference type="EMBL" id="AZHF01000010">
    <property type="protein sequence ID" value="OAA69919.1"/>
    <property type="molecule type" value="Genomic_DNA"/>
</dbReference>